<comment type="similarity">
    <text evidence="2">Belongs to the binding-protein-dependent transport system permease family. FecCD subfamily.</text>
</comment>
<feature type="transmembrane region" description="Helical" evidence="9">
    <location>
        <begin position="151"/>
        <end position="172"/>
    </location>
</feature>
<keyword evidence="5 9" id="KW-0812">Transmembrane</keyword>
<feature type="transmembrane region" description="Helical" evidence="9">
    <location>
        <begin position="273"/>
        <end position="295"/>
    </location>
</feature>
<dbReference type="EMBL" id="BSQG01000014">
    <property type="protein sequence ID" value="GLU50436.1"/>
    <property type="molecule type" value="Genomic_DNA"/>
</dbReference>
<dbReference type="FunFam" id="1.10.3470.10:FF:000001">
    <property type="entry name" value="Vitamin B12 ABC transporter permease BtuC"/>
    <property type="match status" value="1"/>
</dbReference>
<feature type="transmembrane region" description="Helical" evidence="9">
    <location>
        <begin position="94"/>
        <end position="114"/>
    </location>
</feature>
<dbReference type="Pfam" id="PF01032">
    <property type="entry name" value="FecCD"/>
    <property type="match status" value="1"/>
</dbReference>
<keyword evidence="3" id="KW-0813">Transport</keyword>
<evidence type="ECO:0000313" key="11">
    <source>
        <dbReference type="Proteomes" id="UP001165092"/>
    </source>
</evidence>
<keyword evidence="4" id="KW-1003">Cell membrane</keyword>
<feature type="transmembrane region" description="Helical" evidence="9">
    <location>
        <begin position="36"/>
        <end position="61"/>
    </location>
</feature>
<sequence length="372" mass="38067">MTLTDRGSTAPPSEGAPRAAREGAHARRAAAVRGGLLILLLAVALVVMSLLAAGIGAYSVAPMEIIGSILHRLGIEAGPVPDTVGEQVLWNVRFPRVVLAMIVGSTLALAGAMMQGVFGNPLAEPGVIGVSSGAAVGAVIVIALGVSVLGYWTVIGAAFVMGMATTMMVYALSRASGRAEVVTLLLTGIAVNAVAGAVIGAATFFSADAELRSITSWQMGSVGAATWPKVLAALPFALVGIVAAPFFARRLDLLALGESAARHLGVDVERLRLALIVVIALLTSSAVAFAGIVNFVGLVVPHMVRMIVGPGHRVLLPASVLGGALVLVSADLVARTVVAPQEVPLGIITAFIGGPFFFWLLRRTRSRQGGWA</sequence>
<accession>A0A9W6PBF5</accession>
<reference evidence="10" key="1">
    <citation type="submission" date="2023-02" db="EMBL/GenBank/DDBJ databases">
        <title>Nocardiopsis ansamitocini NBRC 112285.</title>
        <authorList>
            <person name="Ichikawa N."/>
            <person name="Sato H."/>
            <person name="Tonouchi N."/>
        </authorList>
    </citation>
    <scope>NUCLEOTIDE SEQUENCE</scope>
    <source>
        <strain evidence="10">NBRC 112285</strain>
    </source>
</reference>
<evidence type="ECO:0000313" key="10">
    <source>
        <dbReference type="EMBL" id="GLU50436.1"/>
    </source>
</evidence>
<dbReference type="InterPro" id="IPR000522">
    <property type="entry name" value="ABC_transptr_permease_BtuC"/>
</dbReference>
<feature type="transmembrane region" description="Helical" evidence="9">
    <location>
        <begin position="315"/>
        <end position="334"/>
    </location>
</feature>
<keyword evidence="7 9" id="KW-0472">Membrane</keyword>
<dbReference type="GO" id="GO:0005886">
    <property type="term" value="C:plasma membrane"/>
    <property type="evidence" value="ECO:0007669"/>
    <property type="project" value="UniProtKB-SubCell"/>
</dbReference>
<name>A0A9W6PBF5_9ACTN</name>
<gene>
    <name evidence="10" type="ORF">Nans01_47870</name>
</gene>
<dbReference type="SUPFAM" id="SSF81345">
    <property type="entry name" value="ABC transporter involved in vitamin B12 uptake, BtuC"/>
    <property type="match status" value="1"/>
</dbReference>
<evidence type="ECO:0000256" key="6">
    <source>
        <dbReference type="ARBA" id="ARBA00022989"/>
    </source>
</evidence>
<feature type="transmembrane region" description="Helical" evidence="9">
    <location>
        <begin position="184"/>
        <end position="207"/>
    </location>
</feature>
<dbReference type="Gene3D" id="1.10.3470.10">
    <property type="entry name" value="ABC transporter involved in vitamin B12 uptake, BtuC"/>
    <property type="match status" value="1"/>
</dbReference>
<evidence type="ECO:0000256" key="7">
    <source>
        <dbReference type="ARBA" id="ARBA00023136"/>
    </source>
</evidence>
<dbReference type="Proteomes" id="UP001165092">
    <property type="component" value="Unassembled WGS sequence"/>
</dbReference>
<dbReference type="AlphaFoldDB" id="A0A9W6PBF5"/>
<proteinExistence type="inferred from homology"/>
<keyword evidence="11" id="KW-1185">Reference proteome</keyword>
<feature type="region of interest" description="Disordered" evidence="8">
    <location>
        <begin position="1"/>
        <end position="22"/>
    </location>
</feature>
<feature type="transmembrane region" description="Helical" evidence="9">
    <location>
        <begin position="126"/>
        <end position="145"/>
    </location>
</feature>
<dbReference type="InterPro" id="IPR037294">
    <property type="entry name" value="ABC_BtuC-like"/>
</dbReference>
<evidence type="ECO:0000256" key="4">
    <source>
        <dbReference type="ARBA" id="ARBA00022475"/>
    </source>
</evidence>
<organism evidence="10 11">
    <name type="scientific">Nocardiopsis ansamitocini</name>
    <dbReference type="NCBI Taxonomy" id="1670832"/>
    <lineage>
        <taxon>Bacteria</taxon>
        <taxon>Bacillati</taxon>
        <taxon>Actinomycetota</taxon>
        <taxon>Actinomycetes</taxon>
        <taxon>Streptosporangiales</taxon>
        <taxon>Nocardiopsidaceae</taxon>
        <taxon>Nocardiopsis</taxon>
    </lineage>
</organism>
<dbReference type="PANTHER" id="PTHR30472">
    <property type="entry name" value="FERRIC ENTEROBACTIN TRANSPORT SYSTEM PERMEASE PROTEIN"/>
    <property type="match status" value="1"/>
</dbReference>
<dbReference type="PANTHER" id="PTHR30472:SF25">
    <property type="entry name" value="ABC TRANSPORTER PERMEASE PROTEIN MJ0876-RELATED"/>
    <property type="match status" value="1"/>
</dbReference>
<comment type="subcellular location">
    <subcellularLocation>
        <location evidence="1">Cell membrane</location>
        <topology evidence="1">Multi-pass membrane protein</topology>
    </subcellularLocation>
</comment>
<evidence type="ECO:0000256" key="2">
    <source>
        <dbReference type="ARBA" id="ARBA00007935"/>
    </source>
</evidence>
<evidence type="ECO:0000256" key="5">
    <source>
        <dbReference type="ARBA" id="ARBA00022692"/>
    </source>
</evidence>
<evidence type="ECO:0000256" key="1">
    <source>
        <dbReference type="ARBA" id="ARBA00004651"/>
    </source>
</evidence>
<dbReference type="GO" id="GO:0033214">
    <property type="term" value="P:siderophore-iron import into cell"/>
    <property type="evidence" value="ECO:0007669"/>
    <property type="project" value="TreeGrafter"/>
</dbReference>
<feature type="compositionally biased region" description="Polar residues" evidence="8">
    <location>
        <begin position="1"/>
        <end position="11"/>
    </location>
</feature>
<dbReference type="CDD" id="cd06550">
    <property type="entry name" value="TM_ABC_iron-siderophores_like"/>
    <property type="match status" value="1"/>
</dbReference>
<comment type="caution">
    <text evidence="10">The sequence shown here is derived from an EMBL/GenBank/DDBJ whole genome shotgun (WGS) entry which is preliminary data.</text>
</comment>
<evidence type="ECO:0000256" key="9">
    <source>
        <dbReference type="SAM" id="Phobius"/>
    </source>
</evidence>
<dbReference type="RefSeq" id="WP_432707529.1">
    <property type="nucleotide sequence ID" value="NZ_BSQG01000014.1"/>
</dbReference>
<dbReference type="GO" id="GO:0022857">
    <property type="term" value="F:transmembrane transporter activity"/>
    <property type="evidence" value="ECO:0007669"/>
    <property type="project" value="InterPro"/>
</dbReference>
<protein>
    <submittedName>
        <fullName evidence="10">ABC transporter permease</fullName>
    </submittedName>
</protein>
<evidence type="ECO:0000256" key="3">
    <source>
        <dbReference type="ARBA" id="ARBA00022448"/>
    </source>
</evidence>
<keyword evidence="6 9" id="KW-1133">Transmembrane helix</keyword>
<evidence type="ECO:0000256" key="8">
    <source>
        <dbReference type="SAM" id="MobiDB-lite"/>
    </source>
</evidence>
<feature type="transmembrane region" description="Helical" evidence="9">
    <location>
        <begin position="343"/>
        <end position="361"/>
    </location>
</feature>